<organism evidence="5">
    <name type="scientific">Cardiosporidium cionae</name>
    <dbReference type="NCBI Taxonomy" id="476202"/>
    <lineage>
        <taxon>Eukaryota</taxon>
        <taxon>Sar</taxon>
        <taxon>Alveolata</taxon>
        <taxon>Apicomplexa</taxon>
        <taxon>Aconoidasida</taxon>
        <taxon>Nephromycida</taxon>
        <taxon>Cardiosporidium</taxon>
    </lineage>
</organism>
<dbReference type="EMBL" id="MK212220">
    <property type="protein sequence ID" value="AZL94186.1"/>
    <property type="molecule type" value="mRNA"/>
</dbReference>
<dbReference type="Gene3D" id="1.20.80.10">
    <property type="match status" value="1"/>
</dbReference>
<dbReference type="EMBL" id="MK212217">
    <property type="protein sequence ID" value="AZL94183.1"/>
    <property type="molecule type" value="mRNA"/>
</dbReference>
<keyword evidence="2" id="KW-0446">Lipid-binding</keyword>
<evidence type="ECO:0000313" key="7">
    <source>
        <dbReference type="Proteomes" id="UP000823046"/>
    </source>
</evidence>
<evidence type="ECO:0000313" key="6">
    <source>
        <dbReference type="EMBL" id="KAF8820878.1"/>
    </source>
</evidence>
<protein>
    <submittedName>
        <fullName evidence="6">Acyl-coa-binding protein</fullName>
    </submittedName>
    <submittedName>
        <fullName evidence="5">Enyol-CoA hydratase</fullName>
    </submittedName>
</protein>
<reference evidence="5" key="1">
    <citation type="journal article" date="2018" name="Genome Biol. Evol.">
        <title>Nephromyces encodes a urate metabolism pathway and predicted peroxisomes, demonstrating these are not ancient losses of apicomplexans.</title>
        <authorList>
            <person name="Paight C."/>
            <person name="Slamovits C.H."/>
            <person name="Saffo M.B."/>
            <person name="Lane C.E."/>
        </authorList>
    </citation>
    <scope>NUCLEOTIDE SEQUENCE</scope>
    <source>
        <strain evidence="4">Cardio26</strain>
        <strain evidence="5">Cardio29</strain>
    </source>
</reference>
<dbReference type="Pfam" id="PF00887">
    <property type="entry name" value="ACBP"/>
    <property type="match status" value="1"/>
</dbReference>
<comment type="similarity">
    <text evidence="1">Belongs to the ACBP family.</text>
</comment>
<name>A0A3Q8UBC5_9APIC</name>
<dbReference type="SUPFAM" id="SSF47027">
    <property type="entry name" value="Acyl-CoA binding protein"/>
    <property type="match status" value="1"/>
</dbReference>
<evidence type="ECO:0000256" key="1">
    <source>
        <dbReference type="ARBA" id="ARBA00005567"/>
    </source>
</evidence>
<proteinExistence type="evidence at transcript level"/>
<dbReference type="PANTHER" id="PTHR23310">
    <property type="entry name" value="ACYL-COA-BINDING PROTEIN, ACBP"/>
    <property type="match status" value="1"/>
</dbReference>
<dbReference type="InterPro" id="IPR014352">
    <property type="entry name" value="FERM/acyl-CoA-bd_prot_sf"/>
</dbReference>
<dbReference type="AlphaFoldDB" id="A0A3Q8UBC5"/>
<dbReference type="PRINTS" id="PR00689">
    <property type="entry name" value="ACOABINDINGP"/>
</dbReference>
<evidence type="ECO:0000256" key="2">
    <source>
        <dbReference type="ARBA" id="ARBA00023121"/>
    </source>
</evidence>
<evidence type="ECO:0000313" key="4">
    <source>
        <dbReference type="EMBL" id="AZL94183.1"/>
    </source>
</evidence>
<dbReference type="OrthoDB" id="346910at2759"/>
<dbReference type="GO" id="GO:0000062">
    <property type="term" value="F:fatty-acyl-CoA binding"/>
    <property type="evidence" value="ECO:0007669"/>
    <property type="project" value="InterPro"/>
</dbReference>
<reference evidence="6 7" key="2">
    <citation type="journal article" date="2020" name="bioRxiv">
        <title>Metabolic contributions of an alphaproteobacterial endosymbiont in the apicomplexan Cardiosporidium cionae.</title>
        <authorList>
            <person name="Hunter E.S."/>
            <person name="Paight C.J."/>
            <person name="Lane C.E."/>
        </authorList>
    </citation>
    <scope>NUCLEOTIDE SEQUENCE [LARGE SCALE GENOMIC DNA]</scope>
    <source>
        <strain evidence="6">ESH_2018</strain>
    </source>
</reference>
<accession>A0A3Q8UBC5</accession>
<dbReference type="GO" id="GO:0006631">
    <property type="term" value="P:fatty acid metabolic process"/>
    <property type="evidence" value="ECO:0007669"/>
    <property type="project" value="TreeGrafter"/>
</dbReference>
<dbReference type="InterPro" id="IPR000582">
    <property type="entry name" value="Acyl-CoA-binding_protein"/>
</dbReference>
<gene>
    <name evidence="6" type="ORF">IE077_002709</name>
</gene>
<keyword evidence="7" id="KW-1185">Reference proteome</keyword>
<dbReference type="PROSITE" id="PS51228">
    <property type="entry name" value="ACB_2"/>
    <property type="match status" value="1"/>
</dbReference>
<evidence type="ECO:0000313" key="5">
    <source>
        <dbReference type="EMBL" id="AZL94186.1"/>
    </source>
</evidence>
<dbReference type="InterPro" id="IPR035984">
    <property type="entry name" value="Acyl-CoA-binding_sf"/>
</dbReference>
<dbReference type="EMBL" id="JADAQX010000278">
    <property type="protein sequence ID" value="KAF8820878.1"/>
    <property type="molecule type" value="Genomic_DNA"/>
</dbReference>
<evidence type="ECO:0000259" key="3">
    <source>
        <dbReference type="PROSITE" id="PS51228"/>
    </source>
</evidence>
<dbReference type="Proteomes" id="UP000823046">
    <property type="component" value="Unassembled WGS sequence"/>
</dbReference>
<dbReference type="PANTHER" id="PTHR23310:SF62">
    <property type="entry name" value="ACYL-COA BINDING PROTEIN 1, ISOFORM A"/>
    <property type="match status" value="1"/>
</dbReference>
<feature type="domain" description="ACB" evidence="3">
    <location>
        <begin position="1"/>
        <end position="91"/>
    </location>
</feature>
<sequence>MAEWTFRLATNYVKHMPKSEEGTIDNDARLSFYQYFKQATVGDCCNPKPSVFQPKESAKWTAWNSIKGMSKEVAMEKYVAELDSRQSNWKEVAEKHNITTLM</sequence>